<keyword evidence="3" id="KW-0238">DNA-binding</keyword>
<protein>
    <submittedName>
        <fullName evidence="5">EcoKI restriction-modification system protein HsdS</fullName>
    </submittedName>
</protein>
<comment type="similarity">
    <text evidence="1">Belongs to the type-I restriction system S methylase family.</text>
</comment>
<proteinExistence type="inferred from homology"/>
<name>A0ABX6R5Q8_9VIBR</name>
<dbReference type="InterPro" id="IPR044946">
    <property type="entry name" value="Restrct_endonuc_typeI_TRD_sf"/>
</dbReference>
<feature type="domain" description="Type I restriction modification DNA specificity" evidence="4">
    <location>
        <begin position="12"/>
        <end position="167"/>
    </location>
</feature>
<evidence type="ECO:0000313" key="5">
    <source>
        <dbReference type="EMBL" id="QMV16904.1"/>
    </source>
</evidence>
<evidence type="ECO:0000256" key="3">
    <source>
        <dbReference type="ARBA" id="ARBA00023125"/>
    </source>
</evidence>
<dbReference type="InterPro" id="IPR000055">
    <property type="entry name" value="Restrct_endonuc_typeI_TRD"/>
</dbReference>
<feature type="domain" description="Type I restriction modification DNA specificity" evidence="4">
    <location>
        <begin position="220"/>
        <end position="350"/>
    </location>
</feature>
<dbReference type="Proteomes" id="UP000515264">
    <property type="component" value="Chromosome 2"/>
</dbReference>
<dbReference type="Gene3D" id="3.90.220.20">
    <property type="entry name" value="DNA methylase specificity domains"/>
    <property type="match status" value="2"/>
</dbReference>
<dbReference type="InterPro" id="IPR052021">
    <property type="entry name" value="Type-I_RS_S_subunit"/>
</dbReference>
<keyword evidence="6" id="KW-1185">Reference proteome</keyword>
<organism evidence="5 6">
    <name type="scientific">Vibrio spartinae</name>
    <dbReference type="NCBI Taxonomy" id="1918945"/>
    <lineage>
        <taxon>Bacteria</taxon>
        <taxon>Pseudomonadati</taxon>
        <taxon>Pseudomonadota</taxon>
        <taxon>Gammaproteobacteria</taxon>
        <taxon>Vibrionales</taxon>
        <taxon>Vibrionaceae</taxon>
        <taxon>Vibrio</taxon>
    </lineage>
</organism>
<dbReference type="EMBL" id="CP046269">
    <property type="protein sequence ID" value="QMV16904.1"/>
    <property type="molecule type" value="Genomic_DNA"/>
</dbReference>
<dbReference type="PANTHER" id="PTHR30408:SF12">
    <property type="entry name" value="TYPE I RESTRICTION ENZYME MJAVIII SPECIFICITY SUBUNIT"/>
    <property type="match status" value="1"/>
</dbReference>
<evidence type="ECO:0000256" key="1">
    <source>
        <dbReference type="ARBA" id="ARBA00010923"/>
    </source>
</evidence>
<gene>
    <name evidence="5" type="ORF">Vspart_04323</name>
</gene>
<dbReference type="Pfam" id="PF01420">
    <property type="entry name" value="Methylase_S"/>
    <property type="match status" value="2"/>
</dbReference>
<dbReference type="PANTHER" id="PTHR30408">
    <property type="entry name" value="TYPE-1 RESTRICTION ENZYME ECOKI SPECIFICITY PROTEIN"/>
    <property type="match status" value="1"/>
</dbReference>
<evidence type="ECO:0000256" key="2">
    <source>
        <dbReference type="ARBA" id="ARBA00022747"/>
    </source>
</evidence>
<dbReference type="SUPFAM" id="SSF116734">
    <property type="entry name" value="DNA methylase specificity domain"/>
    <property type="match status" value="2"/>
</dbReference>
<sequence length="383" mass="43149">MSPLLSEFARFPDSWEVVPFTQVVKDGTSGNIKIAKQDYLESGIYPIVDQGQNLYGGFTDEQSGLCKSELPTIIFGDHTRAFKFINEPFVIGADGAKVLEPKTKKLDKKFLFYYLKQLRIESAGYSRHFKFLKETYVPVPPLAEQKRIAAILDKADAIRQKRQQTIKLADEFLRSVFLEMFGDPVTNPKGWEVCELSSCLDFLTSGSRGWAKYYVEEGSKFIRIQNVGKNKLLLNELAYVNAPDTKEAERTRVKVNDVLLSITADLGRSAVVTEELSGGHINQHLALLRLKTSKLEPQFLSALLSSEGALQQFKAKNKAAVKAGLNFDDIRTFEVYLPPLRTQSKYLAIYNTAMKNLNKLMIHHDNTEVLFSSLSQKAFSGQL</sequence>
<accession>A0ABX6R5Q8</accession>
<evidence type="ECO:0000313" key="6">
    <source>
        <dbReference type="Proteomes" id="UP000515264"/>
    </source>
</evidence>
<keyword evidence="2" id="KW-0680">Restriction system</keyword>
<dbReference type="RefSeq" id="WP_182288828.1">
    <property type="nucleotide sequence ID" value="NZ_CP046269.1"/>
</dbReference>
<reference evidence="5 6" key="1">
    <citation type="journal article" date="2020" name="J. Nat. Prod.">
        <title>Genomics-Metabolomics Profiling Disclosed Marine Vibrio spartinae 3.6 as a Producer of a New Branched Side Chain Prodigiosin.</title>
        <authorList>
            <person name="Vitale G.A."/>
            <person name="Sciarretta M."/>
            <person name="Palma Esposito F."/>
            <person name="January G.G."/>
            <person name="Giaccio M."/>
            <person name="Bunk B."/>
            <person name="Sproer C."/>
            <person name="Bajerski F."/>
            <person name="Power D."/>
            <person name="Festa C."/>
            <person name="Monti M.C."/>
            <person name="D'Auria M.V."/>
            <person name="de Pascale D."/>
        </authorList>
    </citation>
    <scope>NUCLEOTIDE SEQUENCE [LARGE SCALE GENOMIC DNA]</scope>
    <source>
        <strain evidence="5 6">3.6</strain>
    </source>
</reference>
<evidence type="ECO:0000259" key="4">
    <source>
        <dbReference type="Pfam" id="PF01420"/>
    </source>
</evidence>